<dbReference type="GO" id="GO:0006004">
    <property type="term" value="P:fucose metabolic process"/>
    <property type="evidence" value="ECO:0007669"/>
    <property type="project" value="InterPro"/>
</dbReference>
<comment type="subunit">
    <text evidence="5">Homotetramer.</text>
</comment>
<keyword evidence="8 11" id="KW-0378">Hydrolase</keyword>
<dbReference type="InterPro" id="IPR018526">
    <property type="entry name" value="Glyco_hydro_29_CS"/>
</dbReference>
<dbReference type="AlphaFoldDB" id="A0AA88YBI9"/>
<dbReference type="PROSITE" id="PS00385">
    <property type="entry name" value="ALPHA_L_FUCOSIDASE"/>
    <property type="match status" value="1"/>
</dbReference>
<evidence type="ECO:0000256" key="7">
    <source>
        <dbReference type="ARBA" id="ARBA00022729"/>
    </source>
</evidence>
<feature type="site" description="May be important for catalysis" evidence="12">
    <location>
        <position position="283"/>
    </location>
</feature>
<gene>
    <name evidence="15" type="ORF">FSP39_006646</name>
</gene>
<evidence type="ECO:0000256" key="8">
    <source>
        <dbReference type="ARBA" id="ARBA00022801"/>
    </source>
</evidence>
<reference evidence="15" key="1">
    <citation type="submission" date="2019-08" db="EMBL/GenBank/DDBJ databases">
        <title>The improved chromosome-level genome for the pearl oyster Pinctada fucata martensii using PacBio sequencing and Hi-C.</title>
        <authorList>
            <person name="Zheng Z."/>
        </authorList>
    </citation>
    <scope>NUCLEOTIDE SEQUENCE</scope>
    <source>
        <strain evidence="15">ZZ-2019</strain>
        <tissue evidence="15">Adductor muscle</tissue>
    </source>
</reference>
<dbReference type="SUPFAM" id="SSF51445">
    <property type="entry name" value="(Trans)glycosidases"/>
    <property type="match status" value="1"/>
</dbReference>
<dbReference type="PANTHER" id="PTHR10030">
    <property type="entry name" value="ALPHA-L-FUCOSIDASE"/>
    <property type="match status" value="1"/>
</dbReference>
<feature type="domain" description="Alpha-L-fucosidase C-terminal" evidence="14">
    <location>
        <begin position="365"/>
        <end position="454"/>
    </location>
</feature>
<dbReference type="Gene3D" id="2.60.40.1180">
    <property type="entry name" value="Golgi alpha-mannosidase II"/>
    <property type="match status" value="1"/>
</dbReference>
<dbReference type="GO" id="GO:0005764">
    <property type="term" value="C:lysosome"/>
    <property type="evidence" value="ECO:0007669"/>
    <property type="project" value="TreeGrafter"/>
</dbReference>
<comment type="similarity">
    <text evidence="4 11">Belongs to the glycosyl hydrolase 29 family.</text>
</comment>
<sequence length="459" mass="52744">MKGTAASIICLFYLVILVDSERYKPTWDSIDSRPLPDWYDKSKIGIFMHWGVFSVPSFSSAWFWEQWKTAKLPAVVDFMKENYRPGFTYADFAAQFTAEFYNPDQWADILAASGAKYVVLVTKHHEGFCNWPSKYSFNWNAGDVGPNRDLVGDLAQSIRNKTDLHFGVYHSLFEFYHPLYLQDAANNYKTQDFVRIKTMPELYELVNRYKPDVVWSDGDWMVNDTYWNATQFLAWLYNDSPVKETVVVNDRWGKNIRCKHGGFLNCNDKFNPGVLQKRKWENCMTIDRKAWEFRRTATFADFLDLKDLTREIATTISCGGNLLVNVGPTPDGRIAPIYEERLRQMGGWLKTNGEAIYESKPWKHQNDTIRTGVWYTSKKTESGLSVYAIVLDWPDNDVLHLGAPSPTSTTVVTMLGYKGKIDWKSGGKQGGITINMPIISINELPSDSAWVFRMDGLNK</sequence>
<keyword evidence="10 11" id="KW-0326">Glycosidase</keyword>
<dbReference type="EMBL" id="VSWD01000005">
    <property type="protein sequence ID" value="KAK3101828.1"/>
    <property type="molecule type" value="Genomic_DNA"/>
</dbReference>
<evidence type="ECO:0000256" key="3">
    <source>
        <dbReference type="ARBA" id="ARBA00004071"/>
    </source>
</evidence>
<dbReference type="InterPro" id="IPR000933">
    <property type="entry name" value="Glyco_hydro_29"/>
</dbReference>
<dbReference type="InterPro" id="IPR017853">
    <property type="entry name" value="GH"/>
</dbReference>
<evidence type="ECO:0000256" key="5">
    <source>
        <dbReference type="ARBA" id="ARBA00011881"/>
    </source>
</evidence>
<dbReference type="GO" id="GO:0016139">
    <property type="term" value="P:glycoside catabolic process"/>
    <property type="evidence" value="ECO:0007669"/>
    <property type="project" value="TreeGrafter"/>
</dbReference>
<evidence type="ECO:0000259" key="13">
    <source>
        <dbReference type="Pfam" id="PF01120"/>
    </source>
</evidence>
<dbReference type="PIRSF" id="PIRSF001092">
    <property type="entry name" value="Alpha-L-fucosidase"/>
    <property type="match status" value="1"/>
</dbReference>
<evidence type="ECO:0000256" key="10">
    <source>
        <dbReference type="ARBA" id="ARBA00023295"/>
    </source>
</evidence>
<comment type="catalytic activity">
    <reaction evidence="1">
        <text>a neolactoside IV(2)-alpha-Fuc-nLc4Cer(d18:1(4E)) + H2O = a neolactoside nLc4Cer(d18:1(4E)) + L-fucose</text>
        <dbReference type="Rhea" id="RHEA:48224"/>
        <dbReference type="ChEBI" id="CHEBI:2181"/>
        <dbReference type="ChEBI" id="CHEBI:15377"/>
        <dbReference type="ChEBI" id="CHEBI:17006"/>
        <dbReference type="ChEBI" id="CHEBI:28691"/>
    </reaction>
    <physiologicalReaction direction="left-to-right" evidence="1">
        <dbReference type="Rhea" id="RHEA:48225"/>
    </physiologicalReaction>
</comment>
<dbReference type="Pfam" id="PF01120">
    <property type="entry name" value="Alpha_L_fucos"/>
    <property type="match status" value="1"/>
</dbReference>
<evidence type="ECO:0000256" key="9">
    <source>
        <dbReference type="ARBA" id="ARBA00023180"/>
    </source>
</evidence>
<dbReference type="Proteomes" id="UP001186944">
    <property type="component" value="Unassembled WGS sequence"/>
</dbReference>
<comment type="caution">
    <text evidence="15">The sequence shown here is derived from an EMBL/GenBank/DDBJ whole genome shotgun (WGS) entry which is preliminary data.</text>
</comment>
<evidence type="ECO:0000313" key="16">
    <source>
        <dbReference type="Proteomes" id="UP001186944"/>
    </source>
</evidence>
<dbReference type="InterPro" id="IPR016286">
    <property type="entry name" value="FUC_metazoa-typ"/>
</dbReference>
<dbReference type="InterPro" id="IPR013780">
    <property type="entry name" value="Glyco_hydro_b"/>
</dbReference>
<keyword evidence="7 11" id="KW-0732">Signal</keyword>
<dbReference type="SMART" id="SM00812">
    <property type="entry name" value="Alpha_L_fucos"/>
    <property type="match status" value="1"/>
</dbReference>
<dbReference type="Pfam" id="PF16757">
    <property type="entry name" value="Fucosidase_C"/>
    <property type="match status" value="1"/>
</dbReference>
<feature type="signal peptide" evidence="11">
    <location>
        <begin position="1"/>
        <end position="20"/>
    </location>
</feature>
<dbReference type="Gene3D" id="3.20.20.80">
    <property type="entry name" value="Glycosidases"/>
    <property type="match status" value="1"/>
</dbReference>
<evidence type="ECO:0000256" key="4">
    <source>
        <dbReference type="ARBA" id="ARBA00007951"/>
    </source>
</evidence>
<evidence type="ECO:0000256" key="12">
    <source>
        <dbReference type="PIRSR" id="PIRSR001092-1"/>
    </source>
</evidence>
<dbReference type="FunFam" id="3.20.20.80:FF:000027">
    <property type="entry name" value="Alpha-L-fucosidase"/>
    <property type="match status" value="1"/>
</dbReference>
<comment type="catalytic activity">
    <reaction evidence="2">
        <text>a neolactoside IV(2)-alpha-Fuc-nLc4Cer(d18:0) + H2O = a neolactoside nLc4Cer(d18:0) + L-fucose</text>
        <dbReference type="Rhea" id="RHEA:49308"/>
        <dbReference type="ChEBI" id="CHEBI:2181"/>
        <dbReference type="ChEBI" id="CHEBI:15377"/>
        <dbReference type="ChEBI" id="CHEBI:91119"/>
        <dbReference type="ChEBI" id="CHEBI:91121"/>
    </reaction>
    <physiologicalReaction direction="left-to-right" evidence="2">
        <dbReference type="Rhea" id="RHEA:49309"/>
    </physiologicalReaction>
</comment>
<feature type="domain" description="Glycoside hydrolase family 29 N-terminal" evidence="13">
    <location>
        <begin position="19"/>
        <end position="354"/>
    </location>
</feature>
<keyword evidence="16" id="KW-1185">Reference proteome</keyword>
<proteinExistence type="inferred from homology"/>
<dbReference type="PANTHER" id="PTHR10030:SF37">
    <property type="entry name" value="ALPHA-L-FUCOSIDASE-RELATED"/>
    <property type="match status" value="1"/>
</dbReference>
<protein>
    <recommendedName>
        <fullName evidence="6">alpha-L-fucosidase</fullName>
        <ecNumber evidence="6">3.2.1.51</ecNumber>
    </recommendedName>
</protein>
<evidence type="ECO:0000259" key="14">
    <source>
        <dbReference type="Pfam" id="PF16757"/>
    </source>
</evidence>
<accession>A0AA88YBI9</accession>
<evidence type="ECO:0000256" key="2">
    <source>
        <dbReference type="ARBA" id="ARBA00000419"/>
    </source>
</evidence>
<dbReference type="EC" id="3.2.1.51" evidence="6"/>
<evidence type="ECO:0000313" key="15">
    <source>
        <dbReference type="EMBL" id="KAK3101828.1"/>
    </source>
</evidence>
<dbReference type="PRINTS" id="PR00741">
    <property type="entry name" value="GLHYDRLASE29"/>
</dbReference>
<comment type="function">
    <text evidence="3">Alpha-L-fucosidase is responsible for hydrolyzing the alpha-1,6-linked fucose joined to the reducing-end N-acetylglucosamine of the carbohydrate moieties of glycoproteins.</text>
</comment>
<evidence type="ECO:0000256" key="1">
    <source>
        <dbReference type="ARBA" id="ARBA00000321"/>
    </source>
</evidence>
<dbReference type="FunFam" id="2.60.40.1180:FF:000013">
    <property type="entry name" value="Alpha-L-fucosidase"/>
    <property type="match status" value="1"/>
</dbReference>
<dbReference type="InterPro" id="IPR031919">
    <property type="entry name" value="Fucosidase_C"/>
</dbReference>
<dbReference type="InterPro" id="IPR057739">
    <property type="entry name" value="Glyco_hydro_29_N"/>
</dbReference>
<evidence type="ECO:0000256" key="11">
    <source>
        <dbReference type="PIRNR" id="PIRNR001092"/>
    </source>
</evidence>
<keyword evidence="9" id="KW-0325">Glycoprotein</keyword>
<dbReference type="GO" id="GO:0004560">
    <property type="term" value="F:alpha-L-fucosidase activity"/>
    <property type="evidence" value="ECO:0007669"/>
    <property type="project" value="UniProtKB-EC"/>
</dbReference>
<evidence type="ECO:0000256" key="6">
    <source>
        <dbReference type="ARBA" id="ARBA00012662"/>
    </source>
</evidence>
<name>A0AA88YBI9_PINIB</name>
<organism evidence="15 16">
    <name type="scientific">Pinctada imbricata</name>
    <name type="common">Atlantic pearl-oyster</name>
    <name type="synonym">Pinctada martensii</name>
    <dbReference type="NCBI Taxonomy" id="66713"/>
    <lineage>
        <taxon>Eukaryota</taxon>
        <taxon>Metazoa</taxon>
        <taxon>Spiralia</taxon>
        <taxon>Lophotrochozoa</taxon>
        <taxon>Mollusca</taxon>
        <taxon>Bivalvia</taxon>
        <taxon>Autobranchia</taxon>
        <taxon>Pteriomorphia</taxon>
        <taxon>Pterioida</taxon>
        <taxon>Pterioidea</taxon>
        <taxon>Pteriidae</taxon>
        <taxon>Pinctada</taxon>
    </lineage>
</organism>
<feature type="chain" id="PRO_5041520078" description="alpha-L-fucosidase" evidence="11">
    <location>
        <begin position="21"/>
        <end position="459"/>
    </location>
</feature>